<dbReference type="InterPro" id="IPR016195">
    <property type="entry name" value="Pol/histidinol_Pase-like"/>
</dbReference>
<dbReference type="Pfam" id="PF17657">
    <property type="entry name" value="DNA_pol3_finger"/>
    <property type="match status" value="1"/>
</dbReference>
<evidence type="ECO:0000313" key="12">
    <source>
        <dbReference type="EMBL" id="SDX59287.1"/>
    </source>
</evidence>
<dbReference type="PANTHER" id="PTHR32294:SF0">
    <property type="entry name" value="DNA POLYMERASE III SUBUNIT ALPHA"/>
    <property type="match status" value="1"/>
</dbReference>
<evidence type="ECO:0000256" key="7">
    <source>
        <dbReference type="ARBA" id="ARBA00022705"/>
    </source>
</evidence>
<dbReference type="EMBL" id="FNOS01000002">
    <property type="protein sequence ID" value="SDX59287.1"/>
    <property type="molecule type" value="Genomic_DNA"/>
</dbReference>
<dbReference type="InterPro" id="IPR003141">
    <property type="entry name" value="Pol/His_phosphatase_N"/>
</dbReference>
<keyword evidence="13" id="KW-1185">Reference proteome</keyword>
<protein>
    <recommendedName>
        <fullName evidence="4">DNA polymerase III subunit alpha</fullName>
        <ecNumber evidence="3">2.7.7.7</ecNumber>
    </recommendedName>
</protein>
<evidence type="ECO:0000256" key="1">
    <source>
        <dbReference type="ARBA" id="ARBA00004496"/>
    </source>
</evidence>
<reference evidence="12 13" key="1">
    <citation type="submission" date="2016-10" db="EMBL/GenBank/DDBJ databases">
        <authorList>
            <person name="Varghese N."/>
            <person name="Submissions S."/>
        </authorList>
    </citation>
    <scope>NUCLEOTIDE SEQUENCE [LARGE SCALE GENOMIC DNA]</scope>
    <source>
        <strain evidence="12 13">DSM 20748</strain>
    </source>
</reference>
<dbReference type="Proteomes" id="UP000198647">
    <property type="component" value="Unassembled WGS sequence"/>
</dbReference>
<gene>
    <name evidence="12" type="ORF">SAMN04488081_0768</name>
</gene>
<evidence type="ECO:0000256" key="5">
    <source>
        <dbReference type="ARBA" id="ARBA00022679"/>
    </source>
</evidence>
<dbReference type="CDD" id="cd04485">
    <property type="entry name" value="DnaE_OBF"/>
    <property type="match status" value="1"/>
</dbReference>
<evidence type="ECO:0000256" key="4">
    <source>
        <dbReference type="ARBA" id="ARBA00019114"/>
    </source>
</evidence>
<dbReference type="CDD" id="cd07431">
    <property type="entry name" value="PHP_PolIIIA"/>
    <property type="match status" value="1"/>
</dbReference>
<comment type="function">
    <text evidence="9">DNA polymerase III is a complex, multichain enzyme responsible for most of the replicative synthesis in bacteria. This DNA polymerase also exhibits 3' to 5' exonuclease activity. The alpha chain is the DNA polymerase.</text>
</comment>
<dbReference type="PANTHER" id="PTHR32294">
    <property type="entry name" value="DNA POLYMERASE III SUBUNIT ALPHA"/>
    <property type="match status" value="1"/>
</dbReference>
<dbReference type="InterPro" id="IPR040982">
    <property type="entry name" value="DNA_pol3_finger"/>
</dbReference>
<organism evidence="12 13">
    <name type="scientific">Salimicrobium album</name>
    <dbReference type="NCBI Taxonomy" id="50717"/>
    <lineage>
        <taxon>Bacteria</taxon>
        <taxon>Bacillati</taxon>
        <taxon>Bacillota</taxon>
        <taxon>Bacilli</taxon>
        <taxon>Bacillales</taxon>
        <taxon>Bacillaceae</taxon>
        <taxon>Salimicrobium</taxon>
    </lineage>
</organism>
<comment type="subcellular location">
    <subcellularLocation>
        <location evidence="1">Cytoplasm</location>
    </subcellularLocation>
</comment>
<accession>A0A1H3CYT9</accession>
<evidence type="ECO:0000259" key="11">
    <source>
        <dbReference type="SMART" id="SM00481"/>
    </source>
</evidence>
<dbReference type="RefSeq" id="WP_093105701.1">
    <property type="nucleotide sequence ID" value="NZ_FNOS01000002.1"/>
</dbReference>
<dbReference type="NCBIfam" id="NF004226">
    <property type="entry name" value="PRK05673.1"/>
    <property type="match status" value="1"/>
</dbReference>
<keyword evidence="6" id="KW-0548">Nucleotidyltransferase</keyword>
<evidence type="ECO:0000256" key="6">
    <source>
        <dbReference type="ARBA" id="ARBA00022695"/>
    </source>
</evidence>
<evidence type="ECO:0000256" key="10">
    <source>
        <dbReference type="ARBA" id="ARBA00049244"/>
    </source>
</evidence>
<proteinExistence type="inferred from homology"/>
<dbReference type="Pfam" id="PF01336">
    <property type="entry name" value="tRNA_anti-codon"/>
    <property type="match status" value="1"/>
</dbReference>
<evidence type="ECO:0000256" key="2">
    <source>
        <dbReference type="ARBA" id="ARBA00009496"/>
    </source>
</evidence>
<dbReference type="SUPFAM" id="SSF160975">
    <property type="entry name" value="AF1531-like"/>
    <property type="match status" value="1"/>
</dbReference>
<dbReference type="InterPro" id="IPR004013">
    <property type="entry name" value="PHP_dom"/>
</dbReference>
<dbReference type="SMART" id="SM00481">
    <property type="entry name" value="POLIIIAc"/>
    <property type="match status" value="1"/>
</dbReference>
<evidence type="ECO:0000256" key="8">
    <source>
        <dbReference type="ARBA" id="ARBA00022932"/>
    </source>
</evidence>
<evidence type="ECO:0000313" key="13">
    <source>
        <dbReference type="Proteomes" id="UP000198647"/>
    </source>
</evidence>
<comment type="similarity">
    <text evidence="2">Belongs to the DNA polymerase type-C family. DnaE subfamily.</text>
</comment>
<dbReference type="InterPro" id="IPR029460">
    <property type="entry name" value="DNAPol_HHH"/>
</dbReference>
<dbReference type="SUPFAM" id="SSF89550">
    <property type="entry name" value="PHP domain-like"/>
    <property type="match status" value="1"/>
</dbReference>
<keyword evidence="8" id="KW-0239">DNA-directed DNA polymerase</keyword>
<dbReference type="InterPro" id="IPR041931">
    <property type="entry name" value="DNA_pol3_alpha_thumb_dom"/>
</dbReference>
<keyword evidence="7" id="KW-0235">DNA replication</keyword>
<keyword evidence="5" id="KW-0808">Transferase</keyword>
<dbReference type="InterPro" id="IPR004805">
    <property type="entry name" value="DnaE2/DnaE/PolC"/>
</dbReference>
<feature type="domain" description="Polymerase/histidinol phosphatase N-terminal" evidence="11">
    <location>
        <begin position="4"/>
        <end position="71"/>
    </location>
</feature>
<sequence length="1099" mass="124933">MGFTHIGIKSGYSLMNSTIDIHELIDEAYGRGIKALGLVDEKNISAWLSFYNACIEKNITPILGVELPVIHKEEEYPTFLLATSEQGAGNVIEITSRYHLDGRVELNGIEELGNDVIAIWKTGDTPVAQQVTENRKEEVIPVYREFESVFSLMFAGVRAAELRQEQMLHDPLKTWAQAGLISCTAISDVHFLKEEDRTAYEVMRAMEAGEAFKAGTSSPGITCLEDPSRTESYFSEWPEVIRNNETIVDKSSVSLTRSRSLLPSYPLEGGDSNEYLRELCEQALPEKYGADTGEAKKRLEHELEVITSRKFSDYFLIVWDFVKYAKDKGIKVGPGRGSAAGSIVAYLLNITTVDPLKYGLLFERFLNPERQTMPDIDIDFSDHRRDEVITYVREKYGKERVAQICTFGTFAARSTIREVGKALKVEEEDTAYILKQFPGNRSLNLEQIVKQSEPLKDFIRSSGQLQTLFRIGTRIEGLPRHVSTHAAGVVISNYPLGRYTGMMDHDGPALLTQMAMEDVEASGLLKMDFLGLRNLSFLENMEKNIRKYADSEFSVQSIPDDDAATYRQLAEGKTNGIFQLESKGMRKVLQQLKPERFEDIVAVNALYRPGPMDFIPDYVERKHGRTPVTYLHADIEPILEETYGVLLYQEQIMKVAQIVAGYSLGEADLFRRAVSKKQESILKNEESRFLKGAEQAGYKEEVARELFRWIVKFSNYGFNKSHAVAYSIISYKLAYIKTHFPEYFLSELINSAVGDKEKIANYVREAKQEGIPVHPPFVNEAFPHTSVRKGNIILGFMMIKGIGFKMGRSITEERQRGRFTNFFEFTMRGSSYLDRNSMENLIKAGCFDRLHSNRASLLASIDQALEQSELFREFQEDIGFITEWSGGLVHKDPLPALTRLNLEKEVLGAVLSSHPLEGAGKSLKRNNIELLSAALMKEKGFITVAAVVDNVREIRTKRGEKMAFLSLSDDKEEMDAVVFPETYRTCSSWLDEDMIVVIGGKIQERRGEKQLQAQSIRPVQETSEIFIKTEKKRYTEVLEFMKTLARDHPGEQEIFFYIEEVKKVYKMPSGYGIDVSEEVRKRLEKNIGNEKYAIRHRWL</sequence>
<comment type="catalytic activity">
    <reaction evidence="10">
        <text>DNA(n) + a 2'-deoxyribonucleoside 5'-triphosphate = DNA(n+1) + diphosphate</text>
        <dbReference type="Rhea" id="RHEA:22508"/>
        <dbReference type="Rhea" id="RHEA-COMP:17339"/>
        <dbReference type="Rhea" id="RHEA-COMP:17340"/>
        <dbReference type="ChEBI" id="CHEBI:33019"/>
        <dbReference type="ChEBI" id="CHEBI:61560"/>
        <dbReference type="ChEBI" id="CHEBI:173112"/>
        <dbReference type="EC" id="2.7.7.7"/>
    </reaction>
</comment>
<dbReference type="InterPro" id="IPR004365">
    <property type="entry name" value="NA-bd_OB_tRNA"/>
</dbReference>
<dbReference type="Pfam" id="PF14579">
    <property type="entry name" value="HHH_6"/>
    <property type="match status" value="1"/>
</dbReference>
<dbReference type="InterPro" id="IPR011708">
    <property type="entry name" value="DNA_pol3_alpha_NTPase_dom"/>
</dbReference>
<dbReference type="Gene3D" id="1.10.10.1600">
    <property type="entry name" value="Bacterial DNA polymerase III alpha subunit, thumb domain"/>
    <property type="match status" value="1"/>
</dbReference>
<dbReference type="Gene3D" id="1.10.150.870">
    <property type="match status" value="1"/>
</dbReference>
<evidence type="ECO:0000256" key="3">
    <source>
        <dbReference type="ARBA" id="ARBA00012417"/>
    </source>
</evidence>
<name>A0A1H3CYT9_9BACI</name>
<comment type="caution">
    <text evidence="12">The sequence shown here is derived from an EMBL/GenBank/DDBJ whole genome shotgun (WGS) entry which is preliminary data.</text>
</comment>
<dbReference type="Pfam" id="PF07733">
    <property type="entry name" value="DNA_pol3_alpha"/>
    <property type="match status" value="1"/>
</dbReference>
<dbReference type="EC" id="2.7.7.7" evidence="3"/>
<dbReference type="NCBIfam" id="TIGR00594">
    <property type="entry name" value="polc"/>
    <property type="match status" value="1"/>
</dbReference>
<dbReference type="Gene3D" id="3.20.20.140">
    <property type="entry name" value="Metal-dependent hydrolases"/>
    <property type="match status" value="1"/>
</dbReference>
<dbReference type="Pfam" id="PF02811">
    <property type="entry name" value="PHP"/>
    <property type="match status" value="1"/>
</dbReference>
<evidence type="ECO:0000256" key="9">
    <source>
        <dbReference type="ARBA" id="ARBA00025611"/>
    </source>
</evidence>